<feature type="compositionally biased region" description="Basic and acidic residues" evidence="1">
    <location>
        <begin position="214"/>
        <end position="236"/>
    </location>
</feature>
<dbReference type="Proteomes" id="UP000838763">
    <property type="component" value="Unassembled WGS sequence"/>
</dbReference>
<reference evidence="2" key="1">
    <citation type="submission" date="2022-11" db="EMBL/GenBank/DDBJ databases">
        <authorList>
            <person name="Scott C."/>
            <person name="Bruce N."/>
        </authorList>
    </citation>
    <scope>NUCLEOTIDE SEQUENCE</scope>
</reference>
<feature type="region of interest" description="Disordered" evidence="1">
    <location>
        <begin position="138"/>
        <end position="304"/>
    </location>
</feature>
<proteinExistence type="predicted"/>
<comment type="caution">
    <text evidence="2">The sequence shown here is derived from an EMBL/GenBank/DDBJ whole genome shotgun (WGS) entry which is preliminary data.</text>
</comment>
<gene>
    <name evidence="2" type="ORF">PPNO1_LOCUS5925</name>
</gene>
<sequence length="304" mass="36023">MAGQAGSTPQELFWDVVEDEERGLRSTRNDVLDVLDDKRFEVTQKTSFDEFLPIVKDDRRTANIDPDMLRLIFERIQEKSAKKPDDDRHAERQQRRAAENLRSYIKHLDPLLPFKTPVASEDARRAVFDKVIRRLREREEDTERDRHRRRDRGSVDRDAYRERDRSRGERSHRGSGRASRRSRTPEADAYEADRRKAIAERERNHRKATLAEGVSRREDDAHYERDRKSRDEERERVYRRRTERGGSYDELPYGDERPSTRRRRTEEDEDRRDSKPPKADSPAQPSKEDPGVHSGSEEGEIEED</sequence>
<feature type="compositionally biased region" description="Basic and acidic residues" evidence="1">
    <location>
        <begin position="152"/>
        <end position="172"/>
    </location>
</feature>
<evidence type="ECO:0008006" key="4">
    <source>
        <dbReference type="Google" id="ProtNLM"/>
    </source>
</evidence>
<keyword evidence="3" id="KW-1185">Reference proteome</keyword>
<protein>
    <recommendedName>
        <fullName evidence="4">FF domain-containing protein</fullName>
    </recommendedName>
</protein>
<accession>A0A9P1MCE6</accession>
<feature type="compositionally biased region" description="Basic and acidic residues" evidence="1">
    <location>
        <begin position="183"/>
        <end position="203"/>
    </location>
</feature>
<dbReference type="Pfam" id="PF25432">
    <property type="entry name" value="FF_PRPF40A"/>
    <property type="match status" value="1"/>
</dbReference>
<evidence type="ECO:0000256" key="1">
    <source>
        <dbReference type="SAM" id="MobiDB-lite"/>
    </source>
</evidence>
<feature type="compositionally biased region" description="Basic residues" evidence="1">
    <location>
        <begin position="173"/>
        <end position="182"/>
    </location>
</feature>
<name>A0A9P1MCE6_9PEZI</name>
<dbReference type="EMBL" id="CALLCH030000015">
    <property type="protein sequence ID" value="CAI4216267.1"/>
    <property type="molecule type" value="Genomic_DNA"/>
</dbReference>
<organism evidence="2 3">
    <name type="scientific">Parascedosporium putredinis</name>
    <dbReference type="NCBI Taxonomy" id="1442378"/>
    <lineage>
        <taxon>Eukaryota</taxon>
        <taxon>Fungi</taxon>
        <taxon>Dikarya</taxon>
        <taxon>Ascomycota</taxon>
        <taxon>Pezizomycotina</taxon>
        <taxon>Sordariomycetes</taxon>
        <taxon>Hypocreomycetidae</taxon>
        <taxon>Microascales</taxon>
        <taxon>Microascaceae</taxon>
        <taxon>Parascedosporium</taxon>
    </lineage>
</organism>
<evidence type="ECO:0000313" key="2">
    <source>
        <dbReference type="EMBL" id="CAI4216267.1"/>
    </source>
</evidence>
<dbReference type="OrthoDB" id="187617at2759"/>
<dbReference type="AlphaFoldDB" id="A0A9P1MCE6"/>
<evidence type="ECO:0000313" key="3">
    <source>
        <dbReference type="Proteomes" id="UP000838763"/>
    </source>
</evidence>